<protein>
    <recommendedName>
        <fullName evidence="1">RNase H type-1 domain-containing protein</fullName>
    </recommendedName>
</protein>
<gene>
    <name evidence="2" type="ORF">LWI29_028797</name>
</gene>
<dbReference type="InterPro" id="IPR052929">
    <property type="entry name" value="RNase_H-like_EbsB-rel"/>
</dbReference>
<dbReference type="AlphaFoldDB" id="A0AA39RIK4"/>
<dbReference type="GO" id="GO:0004523">
    <property type="term" value="F:RNA-DNA hybrid ribonuclease activity"/>
    <property type="evidence" value="ECO:0007669"/>
    <property type="project" value="InterPro"/>
</dbReference>
<dbReference type="InterPro" id="IPR002156">
    <property type="entry name" value="RNaseH_domain"/>
</dbReference>
<accession>A0AA39RIK4</accession>
<reference evidence="2" key="1">
    <citation type="journal article" date="2022" name="Plant J.">
        <title>Strategies of tolerance reflected in two North American maple genomes.</title>
        <authorList>
            <person name="McEvoy S.L."/>
            <person name="Sezen U.U."/>
            <person name="Trouern-Trend A."/>
            <person name="McMahon S.M."/>
            <person name="Schaberg P.G."/>
            <person name="Yang J."/>
            <person name="Wegrzyn J.L."/>
            <person name="Swenson N.G."/>
        </authorList>
    </citation>
    <scope>NUCLEOTIDE SEQUENCE</scope>
    <source>
        <strain evidence="2">NS2018</strain>
    </source>
</reference>
<sequence length="176" mass="20102">MNFFDLITEVAARFNFEDMLFCVIYWHTWYLRNSFIQNGNKPDYQDVFWWSRDFVAKSQVPSVVKNERGIMGSRGHPYWRAPSHGFYRINCSVVSEVGKNRVGIGVIMCNDSAFVMASCCQFLVANFDSIVVEMVAISKGISFSKDCGLSPCVLESNKAEEIDRVLNNKFRNASYG</sequence>
<dbReference type="GO" id="GO:0003676">
    <property type="term" value="F:nucleic acid binding"/>
    <property type="evidence" value="ECO:0007669"/>
    <property type="project" value="InterPro"/>
</dbReference>
<comment type="caution">
    <text evidence="2">The sequence shown here is derived from an EMBL/GenBank/DDBJ whole genome shotgun (WGS) entry which is preliminary data.</text>
</comment>
<dbReference type="Proteomes" id="UP001168877">
    <property type="component" value="Unassembled WGS sequence"/>
</dbReference>
<keyword evidence="3" id="KW-1185">Reference proteome</keyword>
<feature type="domain" description="RNase H type-1" evidence="1">
    <location>
        <begin position="96"/>
        <end position="169"/>
    </location>
</feature>
<name>A0AA39RIK4_ACESA</name>
<reference evidence="2" key="2">
    <citation type="submission" date="2023-06" db="EMBL/GenBank/DDBJ databases">
        <authorList>
            <person name="Swenson N.G."/>
            <person name="Wegrzyn J.L."/>
            <person name="Mcevoy S.L."/>
        </authorList>
    </citation>
    <scope>NUCLEOTIDE SEQUENCE</scope>
    <source>
        <strain evidence="2">NS2018</strain>
        <tissue evidence="2">Leaf</tissue>
    </source>
</reference>
<dbReference type="EMBL" id="JAUESC010000387">
    <property type="protein sequence ID" value="KAK0574771.1"/>
    <property type="molecule type" value="Genomic_DNA"/>
</dbReference>
<proteinExistence type="predicted"/>
<evidence type="ECO:0000259" key="1">
    <source>
        <dbReference type="Pfam" id="PF13456"/>
    </source>
</evidence>
<dbReference type="PANTHER" id="PTHR47074">
    <property type="entry name" value="BNAC02G40300D PROTEIN"/>
    <property type="match status" value="1"/>
</dbReference>
<organism evidence="2 3">
    <name type="scientific">Acer saccharum</name>
    <name type="common">Sugar maple</name>
    <dbReference type="NCBI Taxonomy" id="4024"/>
    <lineage>
        <taxon>Eukaryota</taxon>
        <taxon>Viridiplantae</taxon>
        <taxon>Streptophyta</taxon>
        <taxon>Embryophyta</taxon>
        <taxon>Tracheophyta</taxon>
        <taxon>Spermatophyta</taxon>
        <taxon>Magnoliopsida</taxon>
        <taxon>eudicotyledons</taxon>
        <taxon>Gunneridae</taxon>
        <taxon>Pentapetalae</taxon>
        <taxon>rosids</taxon>
        <taxon>malvids</taxon>
        <taxon>Sapindales</taxon>
        <taxon>Sapindaceae</taxon>
        <taxon>Hippocastanoideae</taxon>
        <taxon>Acereae</taxon>
        <taxon>Acer</taxon>
    </lineage>
</organism>
<dbReference type="Pfam" id="PF13456">
    <property type="entry name" value="RVT_3"/>
    <property type="match status" value="1"/>
</dbReference>
<evidence type="ECO:0000313" key="2">
    <source>
        <dbReference type="EMBL" id="KAK0574771.1"/>
    </source>
</evidence>
<evidence type="ECO:0000313" key="3">
    <source>
        <dbReference type="Proteomes" id="UP001168877"/>
    </source>
</evidence>
<dbReference type="PANTHER" id="PTHR47074:SF48">
    <property type="entry name" value="POLYNUCLEOTIDYL TRANSFERASE, RIBONUCLEASE H-LIKE SUPERFAMILY PROTEIN"/>
    <property type="match status" value="1"/>
</dbReference>